<keyword evidence="2" id="KW-1185">Reference proteome</keyword>
<dbReference type="Proteomes" id="UP000836841">
    <property type="component" value="Chromosome 1"/>
</dbReference>
<protein>
    <submittedName>
        <fullName evidence="1">Uncharacterized protein</fullName>
    </submittedName>
</protein>
<sequence>AEERDRYLTGNIKRCRVMRKAQRRSSMAGTESSEKPVLTLKLLVDKKKNKVVLAEAGKEFVNVLFSFLTLPMGTIVRLLEKYQQNQKSQDATIGSFNSLYRSVLEASTSSFITEACKDILLYPRSVHENQRRQLKLNIDDTDVLKYYICPNSDSKEFCRAAYSNYCSSRCSCGTLMEKIFEFEDSTTYQDLFTSDKTLFTITDDMVVGYTSMGLTLKTLQGLGYADLDQLHEILVDVDHEKVLALLHCLFSSNTPLTDVFLRKRSSCFITKKQSLPSQERNVGKVISVSVFTRKLDQKILYVESGKDFVDLLFTFLVLPLNSAWKLSGSNIVFGCIGNFCESFKSLSSQEGSTTLTGNCVLPNYYSCQQPLLHVCYSEYYRVLAKTINHQYCHFKPVDPRRNRWDANAESNGFVKRGTTFVVSDDLTITPMNLSSNICSLKKWNMDLGDIEEQVINIREGE</sequence>
<evidence type="ECO:0000313" key="1">
    <source>
        <dbReference type="EMBL" id="CAH2038302.1"/>
    </source>
</evidence>
<evidence type="ECO:0000313" key="2">
    <source>
        <dbReference type="Proteomes" id="UP000836841"/>
    </source>
</evidence>
<dbReference type="PANTHER" id="PTHR33103">
    <property type="entry name" value="OS01G0153900 PROTEIN"/>
    <property type="match status" value="1"/>
</dbReference>
<accession>A0AAU9RHA7</accession>
<dbReference type="Pfam" id="PF05056">
    <property type="entry name" value="DUF674"/>
    <property type="match status" value="1"/>
</dbReference>
<dbReference type="EMBL" id="OU466857">
    <property type="protein sequence ID" value="CAH2038302.1"/>
    <property type="molecule type" value="Genomic_DNA"/>
</dbReference>
<dbReference type="AlphaFoldDB" id="A0AAU9RHA7"/>
<feature type="non-terminal residue" evidence="1">
    <location>
        <position position="1"/>
    </location>
</feature>
<feature type="non-terminal residue" evidence="1">
    <location>
        <position position="461"/>
    </location>
</feature>
<proteinExistence type="predicted"/>
<organism evidence="1 2">
    <name type="scientific">Thlaspi arvense</name>
    <name type="common">Field penny-cress</name>
    <dbReference type="NCBI Taxonomy" id="13288"/>
    <lineage>
        <taxon>Eukaryota</taxon>
        <taxon>Viridiplantae</taxon>
        <taxon>Streptophyta</taxon>
        <taxon>Embryophyta</taxon>
        <taxon>Tracheophyta</taxon>
        <taxon>Spermatophyta</taxon>
        <taxon>Magnoliopsida</taxon>
        <taxon>eudicotyledons</taxon>
        <taxon>Gunneridae</taxon>
        <taxon>Pentapetalae</taxon>
        <taxon>rosids</taxon>
        <taxon>malvids</taxon>
        <taxon>Brassicales</taxon>
        <taxon>Brassicaceae</taxon>
        <taxon>Thlaspideae</taxon>
        <taxon>Thlaspi</taxon>
    </lineage>
</organism>
<reference evidence="1 2" key="1">
    <citation type="submission" date="2022-03" db="EMBL/GenBank/DDBJ databases">
        <authorList>
            <person name="Nunn A."/>
            <person name="Chopra R."/>
            <person name="Nunn A."/>
            <person name="Contreras Garrido A."/>
        </authorList>
    </citation>
    <scope>NUCLEOTIDE SEQUENCE [LARGE SCALE GENOMIC DNA]</scope>
</reference>
<dbReference type="InterPro" id="IPR007750">
    <property type="entry name" value="DUF674"/>
</dbReference>
<name>A0AAU9RHA7_THLAR</name>
<gene>
    <name evidence="1" type="ORF">TAV2_LOCUS266</name>
</gene>
<dbReference type="PANTHER" id="PTHR33103:SF115">
    <property type="entry name" value="DUF674 FAMILY PROTEIN"/>
    <property type="match status" value="1"/>
</dbReference>